<keyword evidence="1 4" id="KW-0808">Transferase</keyword>
<organism evidence="4 5">
    <name type="scientific">Micromonospora inositola</name>
    <dbReference type="NCBI Taxonomy" id="47865"/>
    <lineage>
        <taxon>Bacteria</taxon>
        <taxon>Bacillati</taxon>
        <taxon>Actinomycetota</taxon>
        <taxon>Actinomycetes</taxon>
        <taxon>Micromonosporales</taxon>
        <taxon>Micromonosporaceae</taxon>
        <taxon>Micromonospora</taxon>
    </lineage>
</organism>
<proteinExistence type="predicted"/>
<dbReference type="Pfam" id="PF00583">
    <property type="entry name" value="Acetyltransf_1"/>
    <property type="match status" value="1"/>
</dbReference>
<evidence type="ECO:0000313" key="5">
    <source>
        <dbReference type="Proteomes" id="UP000198221"/>
    </source>
</evidence>
<dbReference type="AlphaFoldDB" id="A0A1C5HQF2"/>
<evidence type="ECO:0000256" key="2">
    <source>
        <dbReference type="ARBA" id="ARBA00023315"/>
    </source>
</evidence>
<dbReference type="PANTHER" id="PTHR43877">
    <property type="entry name" value="AMINOALKYLPHOSPHONATE N-ACETYLTRANSFERASE-RELATED-RELATED"/>
    <property type="match status" value="1"/>
</dbReference>
<dbReference type="EMBL" id="LT607754">
    <property type="protein sequence ID" value="SCG48212.1"/>
    <property type="molecule type" value="Genomic_DNA"/>
</dbReference>
<dbReference type="Gene3D" id="3.40.630.30">
    <property type="match status" value="1"/>
</dbReference>
<dbReference type="RefSeq" id="WP_269459036.1">
    <property type="nucleotide sequence ID" value="NZ_LT607754.1"/>
</dbReference>
<feature type="domain" description="N-acetyltransferase" evidence="3">
    <location>
        <begin position="6"/>
        <end position="159"/>
    </location>
</feature>
<protein>
    <submittedName>
        <fullName evidence="4">Acetyltransferase (GNAT) family protein</fullName>
    </submittedName>
</protein>
<dbReference type="InterPro" id="IPR000182">
    <property type="entry name" value="GNAT_dom"/>
</dbReference>
<dbReference type="Proteomes" id="UP000198221">
    <property type="component" value="Chromosome I"/>
</dbReference>
<dbReference type="GO" id="GO:0016747">
    <property type="term" value="F:acyltransferase activity, transferring groups other than amino-acyl groups"/>
    <property type="evidence" value="ECO:0007669"/>
    <property type="project" value="InterPro"/>
</dbReference>
<gene>
    <name evidence="4" type="ORF">GA0070613_1665</name>
</gene>
<name>A0A1C5HQF2_9ACTN</name>
<evidence type="ECO:0000259" key="3">
    <source>
        <dbReference type="PROSITE" id="PS51186"/>
    </source>
</evidence>
<keyword evidence="2" id="KW-0012">Acyltransferase</keyword>
<dbReference type="InterPro" id="IPR016181">
    <property type="entry name" value="Acyl_CoA_acyltransferase"/>
</dbReference>
<dbReference type="CDD" id="cd04301">
    <property type="entry name" value="NAT_SF"/>
    <property type="match status" value="1"/>
</dbReference>
<dbReference type="SUPFAM" id="SSF55729">
    <property type="entry name" value="Acyl-CoA N-acyltransferases (Nat)"/>
    <property type="match status" value="1"/>
</dbReference>
<dbReference type="PROSITE" id="PS51186">
    <property type="entry name" value="GNAT"/>
    <property type="match status" value="1"/>
</dbReference>
<evidence type="ECO:0000256" key="1">
    <source>
        <dbReference type="ARBA" id="ARBA00022679"/>
    </source>
</evidence>
<evidence type="ECO:0000313" key="4">
    <source>
        <dbReference type="EMBL" id="SCG48212.1"/>
    </source>
</evidence>
<keyword evidence="5" id="KW-1185">Reference proteome</keyword>
<accession>A0A1C5HQF2</accession>
<sequence>MNSPVVTLRPMRQDEYENYTARRDLEYVQSLAETMPAETAMEKARQDRALFLPQGLATERHRLLVAENTTGQVVGYAWVGLEEPRTKTTDSAWLYDISVEEPYRRSGYGRAILAAVEAVAREAGATRLGLNVFGHNAPAISLYQTCGYEVTTQQMAKRL</sequence>
<reference evidence="5" key="1">
    <citation type="submission" date="2016-06" db="EMBL/GenBank/DDBJ databases">
        <authorList>
            <person name="Varghese N."/>
            <person name="Submissions Spin"/>
        </authorList>
    </citation>
    <scope>NUCLEOTIDE SEQUENCE [LARGE SCALE GENOMIC DNA]</scope>
    <source>
        <strain evidence="5">DSM 43819</strain>
    </source>
</reference>
<dbReference type="InterPro" id="IPR050832">
    <property type="entry name" value="Bact_Acetyltransf"/>
</dbReference>